<gene>
    <name evidence="1" type="ORF">EHV23_11180</name>
</gene>
<dbReference type="Pfam" id="PF08780">
    <property type="entry name" value="NTase_sub_bind"/>
    <property type="match status" value="1"/>
</dbReference>
<dbReference type="Gene3D" id="1.20.120.330">
    <property type="entry name" value="Nucleotidyltransferases domain 2"/>
    <property type="match status" value="1"/>
</dbReference>
<organism evidence="1 2">
    <name type="scientific">Lautropia dentalis</name>
    <dbReference type="NCBI Taxonomy" id="2490857"/>
    <lineage>
        <taxon>Bacteria</taxon>
        <taxon>Pseudomonadati</taxon>
        <taxon>Pseudomonadota</taxon>
        <taxon>Betaproteobacteria</taxon>
        <taxon>Burkholderiales</taxon>
        <taxon>Burkholderiaceae</taxon>
        <taxon>Lautropia</taxon>
    </lineage>
</organism>
<reference evidence="1 2" key="1">
    <citation type="submission" date="2018-11" db="EMBL/GenBank/DDBJ databases">
        <title>Genome sequencing of Lautropia sp. KCOM 2505 (= ChDC F240).</title>
        <authorList>
            <person name="Kook J.-K."/>
            <person name="Park S.-N."/>
            <person name="Lim Y.K."/>
        </authorList>
    </citation>
    <scope>NUCLEOTIDE SEQUENCE [LARGE SCALE GENOMIC DNA]</scope>
    <source>
        <strain evidence="1 2">KCOM 2505</strain>
    </source>
</reference>
<dbReference type="EMBL" id="RRUE01000002">
    <property type="protein sequence ID" value="RRN43946.1"/>
    <property type="molecule type" value="Genomic_DNA"/>
</dbReference>
<dbReference type="NCBIfam" id="TIGR01987">
    <property type="entry name" value="HI0074"/>
    <property type="match status" value="1"/>
</dbReference>
<evidence type="ECO:0008006" key="3">
    <source>
        <dbReference type="Google" id="ProtNLM"/>
    </source>
</evidence>
<keyword evidence="2" id="KW-1185">Reference proteome</keyword>
<dbReference type="Proteomes" id="UP000270261">
    <property type="component" value="Unassembled WGS sequence"/>
</dbReference>
<dbReference type="AlphaFoldDB" id="A0A426FME4"/>
<evidence type="ECO:0000313" key="2">
    <source>
        <dbReference type="Proteomes" id="UP000270261"/>
    </source>
</evidence>
<dbReference type="OrthoDB" id="9810452at2"/>
<sequence>MAGVVKNFEFVYELSTKTMRRFVQMEAEVPDEVSQWGFRDVLRHVADRGLIDDVQVWFDYRTMRGETGLAYMPEKARAVCESARTLLRDARALLAQLELRAG</sequence>
<name>A0A426FME4_9BURK</name>
<comment type="caution">
    <text evidence="1">The sequence shown here is derived from an EMBL/GenBank/DDBJ whole genome shotgun (WGS) entry which is preliminary data.</text>
</comment>
<accession>A0A426FME4</accession>
<protein>
    <recommendedName>
        <fullName evidence="3">Nucleotidyltransferase</fullName>
    </recommendedName>
</protein>
<proteinExistence type="predicted"/>
<dbReference type="InterPro" id="IPR010235">
    <property type="entry name" value="HepT"/>
</dbReference>
<evidence type="ECO:0000313" key="1">
    <source>
        <dbReference type="EMBL" id="RRN43946.1"/>
    </source>
</evidence>
<dbReference type="SUPFAM" id="SSF81593">
    <property type="entry name" value="Nucleotidyltransferase substrate binding subunit/domain"/>
    <property type="match status" value="1"/>
</dbReference>